<dbReference type="EMBL" id="CP043641">
    <property type="protein sequence ID" value="QNE37332.1"/>
    <property type="molecule type" value="Genomic_DNA"/>
</dbReference>
<gene>
    <name evidence="1" type="ORF">F1C12_20930</name>
</gene>
<dbReference type="KEGG" id="lse:F1C12_20930"/>
<name>A0A7G6YFR7_9MICO</name>
<evidence type="ECO:0000313" key="2">
    <source>
        <dbReference type="Proteomes" id="UP000515511"/>
    </source>
</evidence>
<organism evidence="1 2">
    <name type="scientific">Leifsonia shinshuensis</name>
    <dbReference type="NCBI Taxonomy" id="150026"/>
    <lineage>
        <taxon>Bacteria</taxon>
        <taxon>Bacillati</taxon>
        <taxon>Actinomycetota</taxon>
        <taxon>Actinomycetes</taxon>
        <taxon>Micrococcales</taxon>
        <taxon>Microbacteriaceae</taxon>
        <taxon>Leifsonia</taxon>
    </lineage>
</organism>
<dbReference type="Proteomes" id="UP000515511">
    <property type="component" value="Chromosome"/>
</dbReference>
<reference evidence="2" key="1">
    <citation type="submission" date="2019-09" db="EMBL/GenBank/DDBJ databases">
        <title>Antimicrobial potential of Antarctic Bacteria.</title>
        <authorList>
            <person name="Benaud N."/>
            <person name="Edwards R.J."/>
            <person name="Ferrari B.C."/>
        </authorList>
    </citation>
    <scope>NUCLEOTIDE SEQUENCE [LARGE SCALE GENOMIC DNA]</scope>
    <source>
        <strain evidence="2">INR9</strain>
    </source>
</reference>
<accession>A0A7G6YFR7</accession>
<sequence length="130" mass="13697">MTDIIAPAAVRAALDHAVAAAGERHRYAFPADGLVRFTWDAEGTERGDLIGEALRELAPDVYEHLATVETDDPGQPVESVLDLAEHGLTVPFATVAALDEARAIEDAGGTWGEALACFDESYFDSAALAG</sequence>
<protein>
    <submittedName>
        <fullName evidence="1">Uncharacterized protein</fullName>
    </submittedName>
</protein>
<dbReference type="RefSeq" id="WP_185276737.1">
    <property type="nucleotide sequence ID" value="NZ_CP043641.1"/>
</dbReference>
<evidence type="ECO:0000313" key="1">
    <source>
        <dbReference type="EMBL" id="QNE37332.1"/>
    </source>
</evidence>
<dbReference type="AlphaFoldDB" id="A0A7G6YFR7"/>
<proteinExistence type="predicted"/>